<evidence type="ECO:0000313" key="3">
    <source>
        <dbReference type="EMBL" id="SOC49347.1"/>
    </source>
</evidence>
<protein>
    <submittedName>
        <fullName evidence="3">Glycosyl transferase family 2</fullName>
    </submittedName>
</protein>
<dbReference type="Proteomes" id="UP000219435">
    <property type="component" value="Unassembled WGS sequence"/>
</dbReference>
<feature type="region of interest" description="Disordered" evidence="1">
    <location>
        <begin position="1"/>
        <end position="58"/>
    </location>
</feature>
<accession>A0A285V5Z0</accession>
<dbReference type="RefSeq" id="WP_101541085.1">
    <property type="nucleotide sequence ID" value="NZ_OBQI01000003.1"/>
</dbReference>
<feature type="compositionally biased region" description="Low complexity" evidence="1">
    <location>
        <begin position="47"/>
        <end position="58"/>
    </location>
</feature>
<organism evidence="3 4">
    <name type="scientific">Blastococcus aggregatus</name>
    <dbReference type="NCBI Taxonomy" id="38502"/>
    <lineage>
        <taxon>Bacteria</taxon>
        <taxon>Bacillati</taxon>
        <taxon>Actinomycetota</taxon>
        <taxon>Actinomycetes</taxon>
        <taxon>Geodermatophilales</taxon>
        <taxon>Geodermatophilaceae</taxon>
        <taxon>Blastococcus</taxon>
    </lineage>
</organism>
<keyword evidence="3" id="KW-0808">Transferase</keyword>
<dbReference type="EMBL" id="OBQI01000003">
    <property type="protein sequence ID" value="SOC49347.1"/>
    <property type="molecule type" value="Genomic_DNA"/>
</dbReference>
<proteinExistence type="predicted"/>
<reference evidence="4" key="1">
    <citation type="submission" date="2017-08" db="EMBL/GenBank/DDBJ databases">
        <authorList>
            <person name="Varghese N."/>
            <person name="Submissions S."/>
        </authorList>
    </citation>
    <scope>NUCLEOTIDE SEQUENCE [LARGE SCALE GENOMIC DNA]</scope>
    <source>
        <strain evidence="4">DSM 4725</strain>
    </source>
</reference>
<gene>
    <name evidence="3" type="ORF">SAMN05660748_2069</name>
</gene>
<dbReference type="InterPro" id="IPR029044">
    <property type="entry name" value="Nucleotide-diphossugar_trans"/>
</dbReference>
<keyword evidence="4" id="KW-1185">Reference proteome</keyword>
<dbReference type="Gene3D" id="3.90.550.10">
    <property type="entry name" value="Spore Coat Polysaccharide Biosynthesis Protein SpsA, Chain A"/>
    <property type="match status" value="1"/>
</dbReference>
<dbReference type="OrthoDB" id="2369748at2"/>
<dbReference type="GO" id="GO:0006487">
    <property type="term" value="P:protein N-linked glycosylation"/>
    <property type="evidence" value="ECO:0007669"/>
    <property type="project" value="TreeGrafter"/>
</dbReference>
<dbReference type="SUPFAM" id="SSF53448">
    <property type="entry name" value="Nucleotide-diphospho-sugar transferases"/>
    <property type="match status" value="1"/>
</dbReference>
<dbReference type="GO" id="GO:0016740">
    <property type="term" value="F:transferase activity"/>
    <property type="evidence" value="ECO:0007669"/>
    <property type="project" value="UniProtKB-KW"/>
</dbReference>
<sequence>MTLVEPVVGGLVPPEPVGGPVGDPATAQVERPVLVQLRGPRDGGSGAERPAAPRAPGPGVDLEIAIPAYNEALRLPETLRRTVDFLRDQPWSSRVVVVDNGSSDGTADVVRAFRAATDEAATDTAVPVELVGCARPGKGAAVRRALLRSRARFVGFFDADLATPVETLCTVMGHLEAGAVAVVGSRYAPGARLVQHQPTTRRLGGAAFRAVSRSVVPGVHDTQCGFKFFDRAALVPALVSCRTTGFAFDVELLRHLQNAGAEILEVPVAWSHADGSSFSPLRDGVSAFRAVLQFQRVAAGRVS</sequence>
<feature type="domain" description="Glycosyltransferase 2-like" evidence="2">
    <location>
        <begin position="64"/>
        <end position="234"/>
    </location>
</feature>
<dbReference type="InterPro" id="IPR001173">
    <property type="entry name" value="Glyco_trans_2-like"/>
</dbReference>
<evidence type="ECO:0000313" key="4">
    <source>
        <dbReference type="Proteomes" id="UP000219435"/>
    </source>
</evidence>
<evidence type="ECO:0000256" key="1">
    <source>
        <dbReference type="SAM" id="MobiDB-lite"/>
    </source>
</evidence>
<dbReference type="PANTHER" id="PTHR10859">
    <property type="entry name" value="GLYCOSYL TRANSFERASE"/>
    <property type="match status" value="1"/>
</dbReference>
<evidence type="ECO:0000259" key="2">
    <source>
        <dbReference type="Pfam" id="PF00535"/>
    </source>
</evidence>
<dbReference type="Pfam" id="PF00535">
    <property type="entry name" value="Glycos_transf_2"/>
    <property type="match status" value="1"/>
</dbReference>
<dbReference type="PANTHER" id="PTHR10859:SF91">
    <property type="entry name" value="DOLICHYL-PHOSPHATE BETA-GLUCOSYLTRANSFERASE"/>
    <property type="match status" value="1"/>
</dbReference>
<name>A0A285V5Z0_9ACTN</name>
<dbReference type="AlphaFoldDB" id="A0A285V5Z0"/>
<feature type="compositionally biased region" description="Low complexity" evidence="1">
    <location>
        <begin position="1"/>
        <end position="12"/>
    </location>
</feature>